<evidence type="ECO:0000313" key="5">
    <source>
        <dbReference type="EMBL" id="CAK9077744.1"/>
    </source>
</evidence>
<feature type="compositionally biased region" description="Acidic residues" evidence="1">
    <location>
        <begin position="818"/>
        <end position="852"/>
    </location>
</feature>
<feature type="domain" description="VWFA" evidence="4">
    <location>
        <begin position="988"/>
        <end position="1228"/>
    </location>
</feature>
<dbReference type="Gene3D" id="3.40.50.300">
    <property type="entry name" value="P-loop containing nucleotide triphosphate hydrolases"/>
    <property type="match status" value="1"/>
</dbReference>
<keyword evidence="2" id="KW-1133">Transmembrane helix</keyword>
<dbReference type="InterPro" id="IPR051928">
    <property type="entry name" value="NorD/CobT"/>
</dbReference>
<keyword evidence="2" id="KW-0812">Transmembrane</keyword>
<proteinExistence type="predicted"/>
<dbReference type="Gene3D" id="1.10.287.110">
    <property type="entry name" value="DnaJ domain"/>
    <property type="match status" value="1"/>
</dbReference>
<dbReference type="InterPro" id="IPR027372">
    <property type="entry name" value="Phytase-like_dom"/>
</dbReference>
<dbReference type="SMART" id="SM00327">
    <property type="entry name" value="VWA"/>
    <property type="match status" value="1"/>
</dbReference>
<accession>A0ABP0PPE6</accession>
<dbReference type="NCBIfam" id="TIGR01651">
    <property type="entry name" value="CobT"/>
    <property type="match status" value="1"/>
</dbReference>
<dbReference type="Proteomes" id="UP001642464">
    <property type="component" value="Unassembled WGS sequence"/>
</dbReference>
<dbReference type="SUPFAM" id="SSF53300">
    <property type="entry name" value="vWA-like"/>
    <property type="match status" value="1"/>
</dbReference>
<feature type="transmembrane region" description="Helical" evidence="2">
    <location>
        <begin position="565"/>
        <end position="584"/>
    </location>
</feature>
<dbReference type="Pfam" id="PF06213">
    <property type="entry name" value="CobT"/>
    <property type="match status" value="1"/>
</dbReference>
<dbReference type="Pfam" id="PF07728">
    <property type="entry name" value="AAA_5"/>
    <property type="match status" value="1"/>
</dbReference>
<evidence type="ECO:0000313" key="6">
    <source>
        <dbReference type="Proteomes" id="UP001642464"/>
    </source>
</evidence>
<feature type="transmembrane region" description="Helical" evidence="2">
    <location>
        <begin position="532"/>
        <end position="558"/>
    </location>
</feature>
<keyword evidence="6" id="KW-1185">Reference proteome</keyword>
<keyword evidence="2" id="KW-0472">Membrane</keyword>
<dbReference type="InterPro" id="IPR036869">
    <property type="entry name" value="J_dom_sf"/>
</dbReference>
<protein>
    <submittedName>
        <fullName evidence="5">Aerobic cobaltochelatase subunit CobT (Hydrogenobyrinic acid a)</fullName>
    </submittedName>
</protein>
<dbReference type="SMART" id="SM00271">
    <property type="entry name" value="DnaJ"/>
    <property type="match status" value="1"/>
</dbReference>
<dbReference type="EMBL" id="CAXAMM010037891">
    <property type="protein sequence ID" value="CAK9077744.1"/>
    <property type="molecule type" value="Genomic_DNA"/>
</dbReference>
<dbReference type="Pfam" id="PF11775">
    <property type="entry name" value="CobT_C"/>
    <property type="match status" value="1"/>
</dbReference>
<dbReference type="InterPro" id="IPR001623">
    <property type="entry name" value="DnaJ_domain"/>
</dbReference>
<feature type="region of interest" description="Disordered" evidence="1">
    <location>
        <begin position="798"/>
        <end position="880"/>
    </location>
</feature>
<feature type="compositionally biased region" description="Acidic residues" evidence="1">
    <location>
        <begin position="798"/>
        <end position="811"/>
    </location>
</feature>
<evidence type="ECO:0000256" key="2">
    <source>
        <dbReference type="SAM" id="Phobius"/>
    </source>
</evidence>
<dbReference type="NCBIfam" id="TIGR01650">
    <property type="entry name" value="PD_CobS"/>
    <property type="match status" value="1"/>
</dbReference>
<organism evidence="5 6">
    <name type="scientific">Durusdinium trenchii</name>
    <dbReference type="NCBI Taxonomy" id="1381693"/>
    <lineage>
        <taxon>Eukaryota</taxon>
        <taxon>Sar</taxon>
        <taxon>Alveolata</taxon>
        <taxon>Dinophyceae</taxon>
        <taxon>Suessiales</taxon>
        <taxon>Symbiodiniaceae</taxon>
        <taxon>Durusdinium</taxon>
    </lineage>
</organism>
<sequence>MKLNSKYFDSIRVSTKRAAEEKTRKKHPPCEWKGCGRPAPFRAPKGRGRDGEYFAFCQDHIRAYNASYNYFDGMSDTEVTDFQKDALTGHRPTWKVGANSWAHGTNDGMSAAKRAAGAGGFNEHDPHGIFAERARQARAEPVENRRKLKPLEKKALDTLHLGASAEKDEIKARFKELVKRHHPDLNGGDARSEDTLREIIQAYNYLKKVFGIDSDIEVPAYSKADEHVPDVDPDYLFNPEVTLAILAGFKYNRRVMVQGYHGTGKSTHIEQVAARLNWPCIRVNLDSHVSRIDLVGKDAIVLKDGKQVTEFREGILPYALQTNTALVFDEYDAGRPDVMFVIQRVLEVSGKLTLLDQSKVIRPHPAFRLFATTNTIGLGDTSGLYHGTQQINQGQMDRWSIVATLNYLPHDDEAKIVLSKVKSFNKSDAKRKAVSSMVRVADLTRQAFINGDLSTVMSPRTVMTWAENAEIFGDVGFAFRLTFLNKCDELERALVSEFYQRAFGVRGTMDQEPHADRQALANAGYTGPLGAVLFSLLSAIIGALFGSVVFAMILGALVPDLTDTVETAVGTAVGALLGATIGFFKNQKRREAPSEPLKRALGLTVRAISADREMDVVYGSAKPALEGHVVRLSEPSRLPTAAEIAVLRGWADSLALQAACHDKAVHQKLAPQAGAARDVFEAMERARIEAVGANRMGGMAENLDAKCEDEFADGRFEGVTDRADAPIGYALSLLVRERLTGRKPPATAKALVNLWRPMIEDRAEDAFARMKALAEDQEGFGRLVRDVLKDLELVDDLADGESEPSEEEEASAEPQGGESEEESEDDGGEGGEEQREEQETEGDAGDEMESADTPDSQELNSETDDPEAMEAAEPWRPNMSVLDDPESYGYKVFTRAYDEEVAAETISSPEELDRLRTFLDKELKALASAVARLANRLQRRLLAQQNRAWDFDLEEGALDAARLTRIVIDPMHPLSFKRERDTDFRDTVVTLLLDNSGSMRGRPIMVAACCADILARTLERCGVKVEILGFTTRAWKGGQSREDWLAAGKPATPGRLNDLRHIIYKTADAPWRRARRSLSLMMREGLLKENIDGEALAWAHGRLMARPEQRRILMMISDGAPVDDSTLSVNSGSYLEHHLRKVIEEIETRSPVELIAIGIGHDVTRYYRRAVTISDPSELAGAMTDKLVELFEEPPKAQPARPIATFTRSDKDKPEPLQNGKLVWRGGLALTSTSPYFGGWSGLQLDADGKRLVAVSDAGLWMTGKISYDAAGRPKAIADARIGPLLALDGKPLRRFRDRDAEAIAIANGTLKKARAYIAFEQNDRIGVFDLTDKGLSAPRRYIEMPPEKTRMRLDGIEALTVLKGGPMKGALVGFTENALRGEKVRRGWIWVKGKPKAFTVKGLGDFSVTGAASLEDGSVLLLERRFRWLEGLRIRLRHVPSARILPGAAASGEVLLEANLSHEIDNMEGMAVSRTASGETVVTLISDDNYNRFLQRTLLLQFTLPTNASADAAQVSREQR</sequence>
<gene>
    <name evidence="5" type="ORF">SCF082_LOCUS37251</name>
</gene>
<dbReference type="InterPro" id="IPR006538">
    <property type="entry name" value="CobT"/>
</dbReference>
<dbReference type="InterPro" id="IPR006537">
    <property type="entry name" value="PD_CobS"/>
</dbReference>
<dbReference type="InterPro" id="IPR027417">
    <property type="entry name" value="P-loop_NTPase"/>
</dbReference>
<dbReference type="SUPFAM" id="SSF52540">
    <property type="entry name" value="P-loop containing nucleoside triphosphate hydrolases"/>
    <property type="match status" value="1"/>
</dbReference>
<dbReference type="CDD" id="cd06257">
    <property type="entry name" value="DnaJ"/>
    <property type="match status" value="1"/>
</dbReference>
<evidence type="ECO:0000256" key="1">
    <source>
        <dbReference type="SAM" id="MobiDB-lite"/>
    </source>
</evidence>
<dbReference type="PROSITE" id="PS50076">
    <property type="entry name" value="DNAJ_2"/>
    <property type="match status" value="1"/>
</dbReference>
<evidence type="ECO:0000259" key="3">
    <source>
        <dbReference type="PROSITE" id="PS50076"/>
    </source>
</evidence>
<dbReference type="InterPro" id="IPR036465">
    <property type="entry name" value="vWFA_dom_sf"/>
</dbReference>
<dbReference type="InterPro" id="IPR002035">
    <property type="entry name" value="VWF_A"/>
</dbReference>
<dbReference type="InterPro" id="IPR025865">
    <property type="entry name" value="CobS_N_dom"/>
</dbReference>
<dbReference type="Pfam" id="PF12556">
    <property type="entry name" value="CobS_N"/>
    <property type="match status" value="1"/>
</dbReference>
<feature type="compositionally biased region" description="Acidic residues" evidence="1">
    <location>
        <begin position="861"/>
        <end position="870"/>
    </location>
</feature>
<comment type="caution">
    <text evidence="5">The sequence shown here is derived from an EMBL/GenBank/DDBJ whole genome shotgun (WGS) entry which is preliminary data.</text>
</comment>
<reference evidence="5 6" key="1">
    <citation type="submission" date="2024-02" db="EMBL/GenBank/DDBJ databases">
        <authorList>
            <person name="Chen Y."/>
            <person name="Shah S."/>
            <person name="Dougan E. K."/>
            <person name="Thang M."/>
            <person name="Chan C."/>
        </authorList>
    </citation>
    <scope>NUCLEOTIDE SEQUENCE [LARGE SCALE GENOMIC DNA]</scope>
</reference>
<feature type="domain" description="J" evidence="3">
    <location>
        <begin position="154"/>
        <end position="225"/>
    </location>
</feature>
<dbReference type="Pfam" id="PF13449">
    <property type="entry name" value="Phytase-like"/>
    <property type="match status" value="1"/>
</dbReference>
<dbReference type="SUPFAM" id="SSF46565">
    <property type="entry name" value="Chaperone J-domain"/>
    <property type="match status" value="1"/>
</dbReference>
<dbReference type="CDD" id="cd01454">
    <property type="entry name" value="vWA_norD_type"/>
    <property type="match status" value="1"/>
</dbReference>
<dbReference type="Gene3D" id="3.40.50.410">
    <property type="entry name" value="von Willebrand factor, type A domain"/>
    <property type="match status" value="1"/>
</dbReference>
<name>A0ABP0PPE6_9DINO</name>
<dbReference type="PANTHER" id="PTHR41248">
    <property type="entry name" value="NORD PROTEIN"/>
    <property type="match status" value="1"/>
</dbReference>
<dbReference type="PANTHER" id="PTHR41248:SF1">
    <property type="entry name" value="NORD PROTEIN"/>
    <property type="match status" value="1"/>
</dbReference>
<dbReference type="InterPro" id="IPR011704">
    <property type="entry name" value="ATPase_dyneun-rel_AAA"/>
</dbReference>
<evidence type="ECO:0000259" key="4">
    <source>
        <dbReference type="PROSITE" id="PS50234"/>
    </source>
</evidence>
<dbReference type="PROSITE" id="PS50234">
    <property type="entry name" value="VWFA"/>
    <property type="match status" value="1"/>
</dbReference>
<dbReference type="InterPro" id="IPR025861">
    <property type="entry name" value="CobT_VWA_dom"/>
</dbReference>